<keyword evidence="8" id="KW-1185">Reference proteome</keyword>
<evidence type="ECO:0000256" key="4">
    <source>
        <dbReference type="ARBA" id="ARBA00022989"/>
    </source>
</evidence>
<keyword evidence="3 6" id="KW-0812">Transmembrane</keyword>
<dbReference type="AlphaFoldDB" id="A0AAE3XQY2"/>
<feature type="transmembrane region" description="Helical" evidence="6">
    <location>
        <begin position="186"/>
        <end position="207"/>
    </location>
</feature>
<dbReference type="PANTHER" id="PTHR23519:SF1">
    <property type="entry name" value="AUTOPHAGY-RELATED PROTEIN 22"/>
    <property type="match status" value="1"/>
</dbReference>
<proteinExistence type="predicted"/>
<accession>A0AAE3XQY2</accession>
<dbReference type="RefSeq" id="WP_309940281.1">
    <property type="nucleotide sequence ID" value="NZ_AP025305.1"/>
</dbReference>
<evidence type="ECO:0000256" key="6">
    <source>
        <dbReference type="SAM" id="Phobius"/>
    </source>
</evidence>
<feature type="transmembrane region" description="Helical" evidence="6">
    <location>
        <begin position="155"/>
        <end position="174"/>
    </location>
</feature>
<gene>
    <name evidence="7" type="ORF">HNQ88_003440</name>
</gene>
<feature type="transmembrane region" description="Helical" evidence="6">
    <location>
        <begin position="281"/>
        <end position="300"/>
    </location>
</feature>
<evidence type="ECO:0000313" key="7">
    <source>
        <dbReference type="EMBL" id="MDR6240374.1"/>
    </source>
</evidence>
<dbReference type="GO" id="GO:0012505">
    <property type="term" value="C:endomembrane system"/>
    <property type="evidence" value="ECO:0007669"/>
    <property type="project" value="UniProtKB-SubCell"/>
</dbReference>
<dbReference type="InterPro" id="IPR036259">
    <property type="entry name" value="MFS_trans_sf"/>
</dbReference>
<evidence type="ECO:0000256" key="3">
    <source>
        <dbReference type="ARBA" id="ARBA00022692"/>
    </source>
</evidence>
<evidence type="ECO:0000313" key="8">
    <source>
        <dbReference type="Proteomes" id="UP001185092"/>
    </source>
</evidence>
<dbReference type="InterPro" id="IPR024671">
    <property type="entry name" value="Atg22-like"/>
</dbReference>
<feature type="transmembrane region" description="Helical" evidence="6">
    <location>
        <begin position="312"/>
        <end position="329"/>
    </location>
</feature>
<feature type="transmembrane region" description="Helical" evidence="6">
    <location>
        <begin position="89"/>
        <end position="107"/>
    </location>
</feature>
<comment type="caution">
    <text evidence="7">The sequence shown here is derived from an EMBL/GenBank/DDBJ whole genome shotgun (WGS) entry which is preliminary data.</text>
</comment>
<protein>
    <submittedName>
        <fullName evidence="7">UMF1 family MFS transporter</fullName>
    </submittedName>
</protein>
<feature type="transmembrane region" description="Helical" evidence="6">
    <location>
        <begin position="335"/>
        <end position="353"/>
    </location>
</feature>
<evidence type="ECO:0000256" key="1">
    <source>
        <dbReference type="ARBA" id="ARBA00004127"/>
    </source>
</evidence>
<feature type="transmembrane region" description="Helical" evidence="6">
    <location>
        <begin position="12"/>
        <end position="33"/>
    </location>
</feature>
<dbReference type="SUPFAM" id="SSF103473">
    <property type="entry name" value="MFS general substrate transporter"/>
    <property type="match status" value="1"/>
</dbReference>
<keyword evidence="5 6" id="KW-0472">Membrane</keyword>
<reference evidence="7" key="1">
    <citation type="submission" date="2023-07" db="EMBL/GenBank/DDBJ databases">
        <title>Genomic Encyclopedia of Type Strains, Phase IV (KMG-IV): sequencing the most valuable type-strain genomes for metagenomic binning, comparative biology and taxonomic classification.</title>
        <authorList>
            <person name="Goeker M."/>
        </authorList>
    </citation>
    <scope>NUCLEOTIDE SEQUENCE</scope>
    <source>
        <strain evidence="7">DSM 26174</strain>
    </source>
</reference>
<feature type="transmembrane region" description="Helical" evidence="6">
    <location>
        <begin position="113"/>
        <end position="134"/>
    </location>
</feature>
<evidence type="ECO:0000256" key="5">
    <source>
        <dbReference type="ARBA" id="ARBA00023136"/>
    </source>
</evidence>
<keyword evidence="2" id="KW-0813">Transport</keyword>
<sequence>MNDKTTINAWCAYDWANSAYMLTITSAIFPIYYNASTRSAFNGDTIPFMGLEISNTVLYSYALSFSFLVIVLISPILSGIADYGNLRKPLMKTFTYLGAFSCMGLFFFEGHNINYGITLSILASIGYAGSLVFYNAYLPEICSRDMIDKVSAKGYSWGYIGGVIQLTLSLIVVLSPKTFGITNDSLPAQISFLSVGLWWIIFSQYSFRKLPENNHSVEPQKASTLLKGYQNIHRVWQEIKAKPYIKKYLTAFFCYNMGVQTIMLLAATFGEKTLSLSTGELIGTILAIQFIAVPGSYLFANISRRKSNTYSIIIMLFLWIIVCINAYFVNSAIQFFMLASLVGLIMGGIQSLSRATYSKLIPNENSNNTSYFSFYEITEKLSIVGGTFSFGFIESLTGNMRHSTLLLMFYFIVGIILMFRFKRNARAHQV</sequence>
<feature type="transmembrane region" description="Helical" evidence="6">
    <location>
        <begin position="405"/>
        <end position="421"/>
    </location>
</feature>
<dbReference type="Proteomes" id="UP001185092">
    <property type="component" value="Unassembled WGS sequence"/>
</dbReference>
<name>A0AAE3XQY2_9BACT</name>
<feature type="transmembrane region" description="Helical" evidence="6">
    <location>
        <begin position="248"/>
        <end position="269"/>
    </location>
</feature>
<evidence type="ECO:0000256" key="2">
    <source>
        <dbReference type="ARBA" id="ARBA00022448"/>
    </source>
</evidence>
<organism evidence="7 8">
    <name type="scientific">Aureibacter tunicatorum</name>
    <dbReference type="NCBI Taxonomy" id="866807"/>
    <lineage>
        <taxon>Bacteria</taxon>
        <taxon>Pseudomonadati</taxon>
        <taxon>Bacteroidota</taxon>
        <taxon>Cytophagia</taxon>
        <taxon>Cytophagales</taxon>
        <taxon>Persicobacteraceae</taxon>
        <taxon>Aureibacter</taxon>
    </lineage>
</organism>
<feature type="transmembrane region" description="Helical" evidence="6">
    <location>
        <begin position="58"/>
        <end position="77"/>
    </location>
</feature>
<dbReference type="Gene3D" id="1.20.1250.20">
    <property type="entry name" value="MFS general substrate transporter like domains"/>
    <property type="match status" value="1"/>
</dbReference>
<feature type="transmembrane region" description="Helical" evidence="6">
    <location>
        <begin position="374"/>
        <end position="393"/>
    </location>
</feature>
<dbReference type="PANTHER" id="PTHR23519">
    <property type="entry name" value="AUTOPHAGY-RELATED PROTEIN 22"/>
    <property type="match status" value="1"/>
</dbReference>
<dbReference type="InterPro" id="IPR050495">
    <property type="entry name" value="ATG22/LtaA_families"/>
</dbReference>
<keyword evidence="4 6" id="KW-1133">Transmembrane helix</keyword>
<dbReference type="Pfam" id="PF11700">
    <property type="entry name" value="ATG22"/>
    <property type="match status" value="1"/>
</dbReference>
<dbReference type="EMBL" id="JAVDQD010000004">
    <property type="protein sequence ID" value="MDR6240374.1"/>
    <property type="molecule type" value="Genomic_DNA"/>
</dbReference>
<comment type="subcellular location">
    <subcellularLocation>
        <location evidence="1">Endomembrane system</location>
        <topology evidence="1">Multi-pass membrane protein</topology>
    </subcellularLocation>
</comment>